<dbReference type="GO" id="GO:0003676">
    <property type="term" value="F:nucleic acid binding"/>
    <property type="evidence" value="ECO:0007669"/>
    <property type="project" value="InterPro"/>
</dbReference>
<evidence type="ECO:0008006" key="3">
    <source>
        <dbReference type="Google" id="ProtNLM"/>
    </source>
</evidence>
<evidence type="ECO:0000313" key="1">
    <source>
        <dbReference type="Ensembl" id="ENSMMDP00005014258.1"/>
    </source>
</evidence>
<reference evidence="1" key="3">
    <citation type="submission" date="2025-09" db="UniProtKB">
        <authorList>
            <consortium name="Ensembl"/>
        </authorList>
    </citation>
    <scope>IDENTIFICATION</scope>
</reference>
<dbReference type="InParanoid" id="A0A667XJB9"/>
<name>A0A667XJB9_9TELE</name>
<keyword evidence="2" id="KW-1185">Reference proteome</keyword>
<dbReference type="InterPro" id="IPR012677">
    <property type="entry name" value="Nucleotide-bd_a/b_plait_sf"/>
</dbReference>
<dbReference type="CDD" id="cd12547">
    <property type="entry name" value="RRM1_2_PAR10"/>
    <property type="match status" value="1"/>
</dbReference>
<dbReference type="Pfam" id="PF23085">
    <property type="entry name" value="RRM_PARP14_3"/>
    <property type="match status" value="1"/>
</dbReference>
<dbReference type="GeneTree" id="ENSGT00940000162035"/>
<reference evidence="1" key="1">
    <citation type="submission" date="2019-06" db="EMBL/GenBank/DDBJ databases">
        <authorList>
            <consortium name="Wellcome Sanger Institute Data Sharing"/>
        </authorList>
    </citation>
    <scope>NUCLEOTIDE SEQUENCE [LARGE SCALE GENOMIC DNA]</scope>
</reference>
<sequence>MPVENQEERTVEVLGLPQAVDEELLYLYFENKRRSGGGPLSSVDKHGDRAVLVFEEPNDAARVLSKGHHVLHNAELTVRKPASKDNCRLLLRGVSPNTNMELIELYVENMMELDEEDYTLSRSPGQDLVLIHCRQPFSQGPNAHFTFHRCQMSE</sequence>
<evidence type="ECO:0000313" key="2">
    <source>
        <dbReference type="Proteomes" id="UP000472263"/>
    </source>
</evidence>
<dbReference type="InterPro" id="IPR035979">
    <property type="entry name" value="RBD_domain_sf"/>
</dbReference>
<dbReference type="AlphaFoldDB" id="A0A667XJB9"/>
<protein>
    <recommendedName>
        <fullName evidence="3">RRM domain-containing protein</fullName>
    </recommendedName>
</protein>
<dbReference type="Gene3D" id="3.30.70.330">
    <property type="match status" value="1"/>
</dbReference>
<dbReference type="Proteomes" id="UP000472263">
    <property type="component" value="Chromosome 11"/>
</dbReference>
<proteinExistence type="predicted"/>
<reference evidence="1" key="2">
    <citation type="submission" date="2025-08" db="UniProtKB">
        <authorList>
            <consortium name="Ensembl"/>
        </authorList>
    </citation>
    <scope>IDENTIFICATION</scope>
</reference>
<dbReference type="SUPFAM" id="SSF54928">
    <property type="entry name" value="RNA-binding domain, RBD"/>
    <property type="match status" value="1"/>
</dbReference>
<accession>A0A667XJB9</accession>
<organism evidence="1 2">
    <name type="scientific">Myripristis murdjan</name>
    <name type="common">pinecone soldierfish</name>
    <dbReference type="NCBI Taxonomy" id="586833"/>
    <lineage>
        <taxon>Eukaryota</taxon>
        <taxon>Metazoa</taxon>
        <taxon>Chordata</taxon>
        <taxon>Craniata</taxon>
        <taxon>Vertebrata</taxon>
        <taxon>Euteleostomi</taxon>
        <taxon>Actinopterygii</taxon>
        <taxon>Neopterygii</taxon>
        <taxon>Teleostei</taxon>
        <taxon>Neoteleostei</taxon>
        <taxon>Acanthomorphata</taxon>
        <taxon>Holocentriformes</taxon>
        <taxon>Holocentridae</taxon>
        <taxon>Myripristis</taxon>
    </lineage>
</organism>
<dbReference type="Ensembl" id="ENSMMDT00005014655.1">
    <property type="protein sequence ID" value="ENSMMDP00005014258.1"/>
    <property type="gene ID" value="ENSMMDG00005007360.1"/>
</dbReference>
<dbReference type="InterPro" id="IPR034464">
    <property type="entry name" value="PAR10_RRM1_2"/>
</dbReference>